<dbReference type="InterPro" id="IPR011033">
    <property type="entry name" value="PRC_barrel-like_sf"/>
</dbReference>
<dbReference type="EMBL" id="JAAVJR010000003">
    <property type="protein sequence ID" value="NJW52670.1"/>
    <property type="molecule type" value="Genomic_DNA"/>
</dbReference>
<protein>
    <submittedName>
        <fullName evidence="2">PRC-barrel domain containing protein</fullName>
    </submittedName>
</protein>
<gene>
    <name evidence="2" type="ORF">HC175_07030</name>
</gene>
<proteinExistence type="predicted"/>
<dbReference type="Gene3D" id="3.90.50.10">
    <property type="entry name" value="Photosynthetic Reaction Center, subunit H, domain 2"/>
    <property type="match status" value="1"/>
</dbReference>
<evidence type="ECO:0000313" key="2">
    <source>
        <dbReference type="EMBL" id="NJW52670.1"/>
    </source>
</evidence>
<dbReference type="InterPro" id="IPR014747">
    <property type="entry name" value="Bac_photo_RC_H_C"/>
</dbReference>
<accession>A0ABX1CWL1</accession>
<name>A0ABX1CWL1_9FLAO</name>
<dbReference type="SUPFAM" id="SSF50346">
    <property type="entry name" value="PRC-barrel domain"/>
    <property type="match status" value="1"/>
</dbReference>
<organism evidence="2 3">
    <name type="scientific">Salinimicrobium oceani</name>
    <dbReference type="NCBI Taxonomy" id="2722702"/>
    <lineage>
        <taxon>Bacteria</taxon>
        <taxon>Pseudomonadati</taxon>
        <taxon>Bacteroidota</taxon>
        <taxon>Flavobacteriia</taxon>
        <taxon>Flavobacteriales</taxon>
        <taxon>Flavobacteriaceae</taxon>
        <taxon>Salinimicrobium</taxon>
    </lineage>
</organism>
<dbReference type="InterPro" id="IPR027275">
    <property type="entry name" value="PRC-brl_dom"/>
</dbReference>
<evidence type="ECO:0000313" key="3">
    <source>
        <dbReference type="Proteomes" id="UP000703674"/>
    </source>
</evidence>
<feature type="domain" description="PRC-barrel" evidence="1">
    <location>
        <begin position="52"/>
        <end position="119"/>
    </location>
</feature>
<evidence type="ECO:0000259" key="1">
    <source>
        <dbReference type="Pfam" id="PF05239"/>
    </source>
</evidence>
<comment type="caution">
    <text evidence="2">The sequence shown here is derived from an EMBL/GenBank/DDBJ whole genome shotgun (WGS) entry which is preliminary data.</text>
</comment>
<sequence>MTRHRIMIQKWKYDEVGQDIKRSTSRDPNEISAPLEHLEELKNSDYKIDDHFSQIYGWQVVDTTGARVGKMKDFLFDKTQKRIRYLVVGLEINVKEDKDVLIPIGRAELNQQEQKIVVQEQVSFEKLKTLPTYKNVKSLAIEDEKETLLIFSSKQKEETSYTQGNFYNQQDFNETTFFGSD</sequence>
<dbReference type="Proteomes" id="UP000703674">
    <property type="component" value="Unassembled WGS sequence"/>
</dbReference>
<reference evidence="2 3" key="1">
    <citation type="submission" date="2020-03" db="EMBL/GenBank/DDBJ databases">
        <title>Salinimicrobium sp. nov, isolated from SCS.</title>
        <authorList>
            <person name="Cao W.R."/>
        </authorList>
    </citation>
    <scope>NUCLEOTIDE SEQUENCE [LARGE SCALE GENOMIC DNA]</scope>
    <source>
        <strain evidence="3">J15B91</strain>
    </source>
</reference>
<keyword evidence="3" id="KW-1185">Reference proteome</keyword>
<dbReference type="Pfam" id="PF05239">
    <property type="entry name" value="PRC"/>
    <property type="match status" value="1"/>
</dbReference>